<comment type="subcellular location">
    <subcellularLocation>
        <location evidence="1">Cell membrane</location>
        <topology evidence="1">Multi-pass membrane protein</topology>
    </subcellularLocation>
</comment>
<dbReference type="InterPro" id="IPR001320">
    <property type="entry name" value="Iontro_rcpt_C"/>
</dbReference>
<dbReference type="SUPFAM" id="SSF53850">
    <property type="entry name" value="Periplasmic binding protein-like II"/>
    <property type="match status" value="1"/>
</dbReference>
<dbReference type="InterPro" id="IPR052192">
    <property type="entry name" value="Insect_Ionotropic_Sensory_Rcpt"/>
</dbReference>
<reference evidence="11 12" key="1">
    <citation type="journal article" date="2020" name="Cell">
        <title>Large-Scale Comparative Analyses of Tick Genomes Elucidate Their Genetic Diversity and Vector Capacities.</title>
        <authorList>
            <consortium name="Tick Genome and Microbiome Consortium (TIGMIC)"/>
            <person name="Jia N."/>
            <person name="Wang J."/>
            <person name="Shi W."/>
            <person name="Du L."/>
            <person name="Sun Y."/>
            <person name="Zhan W."/>
            <person name="Jiang J.F."/>
            <person name="Wang Q."/>
            <person name="Zhang B."/>
            <person name="Ji P."/>
            <person name="Bell-Sakyi L."/>
            <person name="Cui X.M."/>
            <person name="Yuan T.T."/>
            <person name="Jiang B.G."/>
            <person name="Yang W.F."/>
            <person name="Lam T.T."/>
            <person name="Chang Q.C."/>
            <person name="Ding S.J."/>
            <person name="Wang X.J."/>
            <person name="Zhu J.G."/>
            <person name="Ruan X.D."/>
            <person name="Zhao L."/>
            <person name="Wei J.T."/>
            <person name="Ye R.Z."/>
            <person name="Que T.C."/>
            <person name="Du C.H."/>
            <person name="Zhou Y.H."/>
            <person name="Cheng J.X."/>
            <person name="Dai P.F."/>
            <person name="Guo W.B."/>
            <person name="Han X.H."/>
            <person name="Huang E.J."/>
            <person name="Li L.F."/>
            <person name="Wei W."/>
            <person name="Gao Y.C."/>
            <person name="Liu J.Z."/>
            <person name="Shao H.Z."/>
            <person name="Wang X."/>
            <person name="Wang C.C."/>
            <person name="Yang T.C."/>
            <person name="Huo Q.B."/>
            <person name="Li W."/>
            <person name="Chen H.Y."/>
            <person name="Chen S.E."/>
            <person name="Zhou L.G."/>
            <person name="Ni X.B."/>
            <person name="Tian J.H."/>
            <person name="Sheng Y."/>
            <person name="Liu T."/>
            <person name="Pan Y.S."/>
            <person name="Xia L.Y."/>
            <person name="Li J."/>
            <person name="Zhao F."/>
            <person name="Cao W.C."/>
        </authorList>
    </citation>
    <scope>NUCLEOTIDE SEQUENCE [LARGE SCALE GENOMIC DNA]</scope>
    <source>
        <strain evidence="11">HaeL-2018</strain>
    </source>
</reference>
<dbReference type="GO" id="GO:0050906">
    <property type="term" value="P:detection of stimulus involved in sensory perception"/>
    <property type="evidence" value="ECO:0007669"/>
    <property type="project" value="UniProtKB-ARBA"/>
</dbReference>
<dbReference type="Gene3D" id="1.10.287.70">
    <property type="match status" value="1"/>
</dbReference>
<keyword evidence="4 9" id="KW-0812">Transmembrane</keyword>
<protein>
    <recommendedName>
        <fullName evidence="10">Ionotropic glutamate receptor C-terminal domain-containing protein</fullName>
    </recommendedName>
</protein>
<evidence type="ECO:0000259" key="10">
    <source>
        <dbReference type="Pfam" id="PF00060"/>
    </source>
</evidence>
<keyword evidence="7" id="KW-0675">Receptor</keyword>
<comment type="similarity">
    <text evidence="2">Belongs to the glutamate-gated ion channel (TC 1.A.10.1) family.</text>
</comment>
<feature type="transmembrane region" description="Helical" evidence="9">
    <location>
        <begin position="156"/>
        <end position="176"/>
    </location>
</feature>
<comment type="caution">
    <text evidence="11">The sequence shown here is derived from an EMBL/GenBank/DDBJ whole genome shotgun (WGS) entry which is preliminary data.</text>
</comment>
<organism evidence="11 12">
    <name type="scientific">Haemaphysalis longicornis</name>
    <name type="common">Bush tick</name>
    <dbReference type="NCBI Taxonomy" id="44386"/>
    <lineage>
        <taxon>Eukaryota</taxon>
        <taxon>Metazoa</taxon>
        <taxon>Ecdysozoa</taxon>
        <taxon>Arthropoda</taxon>
        <taxon>Chelicerata</taxon>
        <taxon>Arachnida</taxon>
        <taxon>Acari</taxon>
        <taxon>Parasitiformes</taxon>
        <taxon>Ixodida</taxon>
        <taxon>Ixodoidea</taxon>
        <taxon>Ixodidae</taxon>
        <taxon>Haemaphysalinae</taxon>
        <taxon>Haemaphysalis</taxon>
    </lineage>
</organism>
<dbReference type="PANTHER" id="PTHR42643">
    <property type="entry name" value="IONOTROPIC RECEPTOR 20A-RELATED"/>
    <property type="match status" value="1"/>
</dbReference>
<evidence type="ECO:0000313" key="12">
    <source>
        <dbReference type="Proteomes" id="UP000821853"/>
    </source>
</evidence>
<evidence type="ECO:0000256" key="2">
    <source>
        <dbReference type="ARBA" id="ARBA00008685"/>
    </source>
</evidence>
<evidence type="ECO:0000256" key="9">
    <source>
        <dbReference type="SAM" id="Phobius"/>
    </source>
</evidence>
<feature type="transmembrane region" description="Helical" evidence="9">
    <location>
        <begin position="102"/>
        <end position="120"/>
    </location>
</feature>
<evidence type="ECO:0000256" key="7">
    <source>
        <dbReference type="ARBA" id="ARBA00023170"/>
    </source>
</evidence>
<evidence type="ECO:0000256" key="8">
    <source>
        <dbReference type="ARBA" id="ARBA00023180"/>
    </source>
</evidence>
<evidence type="ECO:0000256" key="6">
    <source>
        <dbReference type="ARBA" id="ARBA00023136"/>
    </source>
</evidence>
<dbReference type="OMA" id="AYVYANP"/>
<sequence>MADQGMPPACSIIYTFLVKLQTTDEQIWSSRRPTGEWGGPLGMLERNESDITAHPVIPTADRITVGTPLPAYAYSNPRYYAGTPTAYMTSVFAYLMSFDLEVWLGLLLFWPLVSALLSFIEAVRSPVRFRDTITENLFDVLGIMMFEGTIRPVRDVVCRVIVSVWWLSALVLMNSFQGTMKASMSVKTPTARLETFRDLADRPHIKPIIIRGTTFEHQFKVRTLTVSPEPDLHKILSTARAHRSILPGSVVFTRQTFDEILSGRAILFMEDNVMQSYVAALYPQKPGAAIIYPSRQHTISAQFGMFMRKGLDPRVQKLLHTRLKGFSFGFGGC</sequence>
<evidence type="ECO:0000256" key="4">
    <source>
        <dbReference type="ARBA" id="ARBA00022692"/>
    </source>
</evidence>
<dbReference type="Pfam" id="PF00060">
    <property type="entry name" value="Lig_chan"/>
    <property type="match status" value="1"/>
</dbReference>
<dbReference type="GO" id="GO:0005886">
    <property type="term" value="C:plasma membrane"/>
    <property type="evidence" value="ECO:0007669"/>
    <property type="project" value="UniProtKB-SubCell"/>
</dbReference>
<feature type="domain" description="Ionotropic glutamate receptor C-terminal" evidence="10">
    <location>
        <begin position="100"/>
        <end position="201"/>
    </location>
</feature>
<keyword evidence="8" id="KW-0325">Glycoprotein</keyword>
<dbReference type="PANTHER" id="PTHR42643:SF38">
    <property type="entry name" value="IONOTROPIC RECEPTOR 100A"/>
    <property type="match status" value="1"/>
</dbReference>
<keyword evidence="12" id="KW-1185">Reference proteome</keyword>
<evidence type="ECO:0000256" key="5">
    <source>
        <dbReference type="ARBA" id="ARBA00022989"/>
    </source>
</evidence>
<dbReference type="AlphaFoldDB" id="A0A9J6GH16"/>
<dbReference type="EMBL" id="JABSTR010000006">
    <property type="protein sequence ID" value="KAH9374073.1"/>
    <property type="molecule type" value="Genomic_DNA"/>
</dbReference>
<accession>A0A9J6GH16</accession>
<proteinExistence type="inferred from homology"/>
<dbReference type="OrthoDB" id="6483667at2759"/>
<name>A0A9J6GH16_HAELO</name>
<keyword evidence="6 9" id="KW-0472">Membrane</keyword>
<evidence type="ECO:0000313" key="11">
    <source>
        <dbReference type="EMBL" id="KAH9374073.1"/>
    </source>
</evidence>
<evidence type="ECO:0000256" key="1">
    <source>
        <dbReference type="ARBA" id="ARBA00004651"/>
    </source>
</evidence>
<keyword evidence="5 9" id="KW-1133">Transmembrane helix</keyword>
<gene>
    <name evidence="11" type="ORF">HPB48_005342</name>
</gene>
<evidence type="ECO:0000256" key="3">
    <source>
        <dbReference type="ARBA" id="ARBA00022475"/>
    </source>
</evidence>
<dbReference type="VEuPathDB" id="VectorBase:HLOH_046994"/>
<keyword evidence="3" id="KW-1003">Cell membrane</keyword>
<dbReference type="GO" id="GO:0015276">
    <property type="term" value="F:ligand-gated monoatomic ion channel activity"/>
    <property type="evidence" value="ECO:0007669"/>
    <property type="project" value="InterPro"/>
</dbReference>
<dbReference type="Proteomes" id="UP000821853">
    <property type="component" value="Chromosome 4"/>
</dbReference>